<keyword evidence="3" id="KW-0547">Nucleotide-binding</keyword>
<dbReference type="InterPro" id="IPR011009">
    <property type="entry name" value="Kinase-like_dom_sf"/>
</dbReference>
<dbReference type="EC" id="2.7.11.1" evidence="1"/>
<evidence type="ECO:0000259" key="6">
    <source>
        <dbReference type="PROSITE" id="PS50011"/>
    </source>
</evidence>
<evidence type="ECO:0000313" key="8">
    <source>
        <dbReference type="Proteomes" id="UP001056132"/>
    </source>
</evidence>
<feature type="domain" description="Protein kinase" evidence="6">
    <location>
        <begin position="17"/>
        <end position="296"/>
    </location>
</feature>
<proteinExistence type="predicted"/>
<keyword evidence="4 7" id="KW-0418">Kinase</keyword>
<keyword evidence="2" id="KW-0808">Transferase</keyword>
<dbReference type="InterPro" id="IPR000719">
    <property type="entry name" value="Prot_kinase_dom"/>
</dbReference>
<evidence type="ECO:0000256" key="1">
    <source>
        <dbReference type="ARBA" id="ARBA00012513"/>
    </source>
</evidence>
<name>A0AAE9I4G0_9BURK</name>
<dbReference type="Pfam" id="PF00069">
    <property type="entry name" value="Pkinase"/>
    <property type="match status" value="1"/>
</dbReference>
<dbReference type="PANTHER" id="PTHR43671">
    <property type="entry name" value="SERINE/THREONINE-PROTEIN KINASE NEK"/>
    <property type="match status" value="1"/>
</dbReference>
<dbReference type="EMBL" id="CP097330">
    <property type="protein sequence ID" value="URF03831.1"/>
    <property type="molecule type" value="Genomic_DNA"/>
</dbReference>
<keyword evidence="7" id="KW-0723">Serine/threonine-protein kinase</keyword>
<dbReference type="RefSeq" id="WP_250024807.1">
    <property type="nucleotide sequence ID" value="NZ_CP097330.1"/>
</dbReference>
<dbReference type="Proteomes" id="UP001056132">
    <property type="component" value="Chromosome 1"/>
</dbReference>
<keyword evidence="5" id="KW-0067">ATP-binding</keyword>
<dbReference type="InterPro" id="IPR008271">
    <property type="entry name" value="Ser/Thr_kinase_AS"/>
</dbReference>
<protein>
    <recommendedName>
        <fullName evidence="1">non-specific serine/threonine protein kinase</fullName>
        <ecNumber evidence="1">2.7.11.1</ecNumber>
    </recommendedName>
</protein>
<reference evidence="7" key="1">
    <citation type="journal article" date="2022" name="Microbiol. Resour. Announc.">
        <title>Genome Sequence of Cupriavidus campinensis Strain G5, a Member of a Bacterial Consortium Capable of Polyethylene Degradation.</title>
        <authorList>
            <person name="Schneider B."/>
            <person name="Pfeiffer F."/>
            <person name="Dyall-Smith M."/>
            <person name="Kunte H.J."/>
        </authorList>
    </citation>
    <scope>NUCLEOTIDE SEQUENCE</scope>
    <source>
        <strain evidence="7">G5</strain>
    </source>
</reference>
<organism evidence="7 8">
    <name type="scientific">Cupriavidus campinensis</name>
    <dbReference type="NCBI Taxonomy" id="151783"/>
    <lineage>
        <taxon>Bacteria</taxon>
        <taxon>Pseudomonadati</taxon>
        <taxon>Pseudomonadota</taxon>
        <taxon>Betaproteobacteria</taxon>
        <taxon>Burkholderiales</taxon>
        <taxon>Burkholderiaceae</taxon>
        <taxon>Cupriavidus</taxon>
    </lineage>
</organism>
<dbReference type="Gene3D" id="1.10.510.10">
    <property type="entry name" value="Transferase(Phosphotransferase) domain 1"/>
    <property type="match status" value="1"/>
</dbReference>
<dbReference type="AlphaFoldDB" id="A0AAE9I4G0"/>
<dbReference type="GO" id="GO:0005524">
    <property type="term" value="F:ATP binding"/>
    <property type="evidence" value="ECO:0007669"/>
    <property type="project" value="UniProtKB-KW"/>
</dbReference>
<evidence type="ECO:0000313" key="7">
    <source>
        <dbReference type="EMBL" id="URF03831.1"/>
    </source>
</evidence>
<dbReference type="PROSITE" id="PS50011">
    <property type="entry name" value="PROTEIN_KINASE_DOM"/>
    <property type="match status" value="1"/>
</dbReference>
<dbReference type="KEGG" id="ccam:M5D45_15210"/>
<evidence type="ECO:0000256" key="3">
    <source>
        <dbReference type="ARBA" id="ARBA00022741"/>
    </source>
</evidence>
<evidence type="ECO:0000256" key="2">
    <source>
        <dbReference type="ARBA" id="ARBA00022679"/>
    </source>
</evidence>
<gene>
    <name evidence="7" type="ORF">M5D45_15210</name>
</gene>
<dbReference type="PANTHER" id="PTHR43671:SF13">
    <property type="entry name" value="SERINE_THREONINE-PROTEIN KINASE NEK2"/>
    <property type="match status" value="1"/>
</dbReference>
<dbReference type="SUPFAM" id="SSF56112">
    <property type="entry name" value="Protein kinase-like (PK-like)"/>
    <property type="match status" value="1"/>
</dbReference>
<dbReference type="GO" id="GO:0004674">
    <property type="term" value="F:protein serine/threonine kinase activity"/>
    <property type="evidence" value="ECO:0007669"/>
    <property type="project" value="UniProtKB-KW"/>
</dbReference>
<reference evidence="7" key="2">
    <citation type="submission" date="2022-05" db="EMBL/GenBank/DDBJ databases">
        <authorList>
            <person name="Kunte H.-J."/>
        </authorList>
    </citation>
    <scope>NUCLEOTIDE SEQUENCE</scope>
    <source>
        <strain evidence="7">G5</strain>
    </source>
</reference>
<dbReference type="PROSITE" id="PS00108">
    <property type="entry name" value="PROTEIN_KINASE_ST"/>
    <property type="match status" value="1"/>
</dbReference>
<dbReference type="InterPro" id="IPR050660">
    <property type="entry name" value="NEK_Ser/Thr_kinase"/>
</dbReference>
<dbReference type="CDD" id="cd14014">
    <property type="entry name" value="STKc_PknB_like"/>
    <property type="match status" value="1"/>
</dbReference>
<sequence>MMDAHILKAGVAIQDRYDVIQYLDAGGMQEVFIAKDRILGRLVALKTPKNSSAAKRFEQSASMSARINNPYVARTFDYILYDDKQFLVEELVDGVNLDVFLKGFIPRLDPHQVCQIAQQFARGLRASHHVGVIHRDLKPNNLLVQVVQGRLNVKITDFGIAKLTEEVLAEAAKNQQTIQNSSTMFGALPFMSPELIDNPKAVSEAVDIWSFGSIIYYLLSGAFPFGDKLSAIAKIMSGVLPPDPDASVQNSQFKPLAKEIWEIIKPCFSQDPKNRPNASALATQLADVCYCTLPRFQGVVDKFGEGNGEFGYITSASYTFFHRASLSTGEPEKGQKVYFSTHLGRPHPRAHPIVPILADPETARLAK</sequence>
<dbReference type="SMART" id="SM00220">
    <property type="entry name" value="S_TKc"/>
    <property type="match status" value="1"/>
</dbReference>
<evidence type="ECO:0000256" key="4">
    <source>
        <dbReference type="ARBA" id="ARBA00022777"/>
    </source>
</evidence>
<evidence type="ECO:0000256" key="5">
    <source>
        <dbReference type="ARBA" id="ARBA00022840"/>
    </source>
</evidence>
<accession>A0AAE9I4G0</accession>
<dbReference type="Gene3D" id="3.30.200.20">
    <property type="entry name" value="Phosphorylase Kinase, domain 1"/>
    <property type="match status" value="1"/>
</dbReference>